<evidence type="ECO:0000313" key="2">
    <source>
        <dbReference type="EMBL" id="KAE8160190.1"/>
    </source>
</evidence>
<dbReference type="SUPFAM" id="SSF54637">
    <property type="entry name" value="Thioesterase/thiol ester dehydrase-isomerase"/>
    <property type="match status" value="1"/>
</dbReference>
<dbReference type="EMBL" id="ML738661">
    <property type="protein sequence ID" value="KAE8160190.1"/>
    <property type="molecule type" value="Genomic_DNA"/>
</dbReference>
<dbReference type="CDD" id="cd03443">
    <property type="entry name" value="PaaI_thioesterase"/>
    <property type="match status" value="1"/>
</dbReference>
<dbReference type="PANTHER" id="PTHR47260:SF2">
    <property type="entry name" value="THIOESTERASE DOMAIN-CONTAINING PROTEIN-RELATED"/>
    <property type="match status" value="1"/>
</dbReference>
<evidence type="ECO:0000313" key="3">
    <source>
        <dbReference type="Proteomes" id="UP000326950"/>
    </source>
</evidence>
<dbReference type="Proteomes" id="UP000326950">
    <property type="component" value="Unassembled WGS sequence"/>
</dbReference>
<dbReference type="AlphaFoldDB" id="A0A5N6UNX0"/>
<dbReference type="Pfam" id="PF03061">
    <property type="entry name" value="4HBT"/>
    <property type="match status" value="1"/>
</dbReference>
<sequence length="218" mass="24235">MTSRPHKIAADLISSLPLIRYLRQNQQRQDAYKESRPYSIMNSDAIPTHLVSGSLFTPNKLPVAPYFFTKSQPIPSLIAACYVGTHLTGHAGFVHGGLHFLLFDDAFAYCASQVFKSRIGMTANLHVDFRQPSLPNRVYVYRCTVEKIDGRKAYIVGEIRSLNASCAEEMLGRPVADGDGPSVEEREGILVAEARALFIEPRDTLSMLPLYPESSECI</sequence>
<accession>A0A5N6UNX0</accession>
<dbReference type="InterPro" id="IPR029069">
    <property type="entry name" value="HotDog_dom_sf"/>
</dbReference>
<gene>
    <name evidence="2" type="ORF">BDV40DRAFT_302505</name>
</gene>
<dbReference type="InterPro" id="IPR006683">
    <property type="entry name" value="Thioestr_dom"/>
</dbReference>
<dbReference type="Gene3D" id="3.10.129.10">
    <property type="entry name" value="Hotdog Thioesterase"/>
    <property type="match status" value="1"/>
</dbReference>
<dbReference type="OrthoDB" id="506431at2759"/>
<dbReference type="PANTHER" id="PTHR47260">
    <property type="entry name" value="UPF0644 PROTEIN PB2B4.06"/>
    <property type="match status" value="1"/>
</dbReference>
<evidence type="ECO:0000259" key="1">
    <source>
        <dbReference type="Pfam" id="PF03061"/>
    </source>
</evidence>
<reference evidence="2 3" key="1">
    <citation type="submission" date="2019-04" db="EMBL/GenBank/DDBJ databases">
        <title>Friends and foes A comparative genomics study of 23 Aspergillus species from section Flavi.</title>
        <authorList>
            <consortium name="DOE Joint Genome Institute"/>
            <person name="Kjaerbolling I."/>
            <person name="Vesth T."/>
            <person name="Frisvad J.C."/>
            <person name="Nybo J.L."/>
            <person name="Theobald S."/>
            <person name="Kildgaard S."/>
            <person name="Isbrandt T."/>
            <person name="Kuo A."/>
            <person name="Sato A."/>
            <person name="Lyhne E.K."/>
            <person name="Kogle M.E."/>
            <person name="Wiebenga A."/>
            <person name="Kun R.S."/>
            <person name="Lubbers R.J."/>
            <person name="Makela M.R."/>
            <person name="Barry K."/>
            <person name="Chovatia M."/>
            <person name="Clum A."/>
            <person name="Daum C."/>
            <person name="Haridas S."/>
            <person name="He G."/>
            <person name="LaButti K."/>
            <person name="Lipzen A."/>
            <person name="Mondo S."/>
            <person name="Riley R."/>
            <person name="Salamov A."/>
            <person name="Simmons B.A."/>
            <person name="Magnuson J.K."/>
            <person name="Henrissat B."/>
            <person name="Mortensen U.H."/>
            <person name="Larsen T.O."/>
            <person name="Devries R.P."/>
            <person name="Grigoriev I.V."/>
            <person name="Machida M."/>
            <person name="Baker S.E."/>
            <person name="Andersen M.R."/>
        </authorList>
    </citation>
    <scope>NUCLEOTIDE SEQUENCE [LARGE SCALE GENOMIC DNA]</scope>
    <source>
        <strain evidence="2 3">CBS 117626</strain>
    </source>
</reference>
<keyword evidence="3" id="KW-1185">Reference proteome</keyword>
<dbReference type="InterPro" id="IPR052061">
    <property type="entry name" value="PTE-AB_protein"/>
</dbReference>
<proteinExistence type="predicted"/>
<protein>
    <submittedName>
        <fullName evidence="2">HotDog domain-containing protein</fullName>
    </submittedName>
</protein>
<organism evidence="2 3">
    <name type="scientific">Aspergillus tamarii</name>
    <dbReference type="NCBI Taxonomy" id="41984"/>
    <lineage>
        <taxon>Eukaryota</taxon>
        <taxon>Fungi</taxon>
        <taxon>Dikarya</taxon>
        <taxon>Ascomycota</taxon>
        <taxon>Pezizomycotina</taxon>
        <taxon>Eurotiomycetes</taxon>
        <taxon>Eurotiomycetidae</taxon>
        <taxon>Eurotiales</taxon>
        <taxon>Aspergillaceae</taxon>
        <taxon>Aspergillus</taxon>
        <taxon>Aspergillus subgen. Circumdati</taxon>
    </lineage>
</organism>
<feature type="domain" description="Thioesterase" evidence="1">
    <location>
        <begin position="92"/>
        <end position="161"/>
    </location>
</feature>
<name>A0A5N6UNX0_ASPTM</name>